<dbReference type="GO" id="GO:0016020">
    <property type="term" value="C:membrane"/>
    <property type="evidence" value="ECO:0007669"/>
    <property type="project" value="InterPro"/>
</dbReference>
<dbReference type="KEGG" id="elj:ELUMI_v1c02710"/>
<reference evidence="2 3" key="1">
    <citation type="submission" date="2017-11" db="EMBL/GenBank/DDBJ databases">
        <title>Genome sequence of Entomoplasma luminosum PIMN-1 (ATCC 49195).</title>
        <authorList>
            <person name="Lo W.-S."/>
            <person name="Gasparich G.E."/>
            <person name="Kuo C.-H."/>
        </authorList>
    </citation>
    <scope>NUCLEOTIDE SEQUENCE [LARGE SCALE GENOMIC DNA]</scope>
    <source>
        <strain evidence="2 3">PIMN-1</strain>
    </source>
</reference>
<evidence type="ECO:0008006" key="4">
    <source>
        <dbReference type="Google" id="ProtNLM"/>
    </source>
</evidence>
<dbReference type="InterPro" id="IPR054816">
    <property type="entry name" value="Lipoprotein_mollicutes-type_CS"/>
</dbReference>
<dbReference type="PROSITE" id="PS51257">
    <property type="entry name" value="PROKAR_LIPOPROTEIN"/>
    <property type="match status" value="1"/>
</dbReference>
<dbReference type="NCBIfam" id="NF045726">
    <property type="entry name" value="XXplasma_LP"/>
    <property type="match status" value="1"/>
</dbReference>
<dbReference type="RefSeq" id="WP_100618536.1">
    <property type="nucleotide sequence ID" value="NZ_CP024963.1"/>
</dbReference>
<feature type="chain" id="PRO_5014920647" description="Lipoprotein" evidence="1">
    <location>
        <begin position="24"/>
        <end position="1855"/>
    </location>
</feature>
<dbReference type="NCBIfam" id="NF038029">
    <property type="entry name" value="LP_plasma"/>
    <property type="match status" value="1"/>
</dbReference>
<evidence type="ECO:0000313" key="3">
    <source>
        <dbReference type="Proteomes" id="UP000232063"/>
    </source>
</evidence>
<sequence>MKKLLALLGSLLMVGGSATTVVACGTRVYDRVNISGINTKLPLVWLNDDFEKLKLDIAAEIRTISQDAAIDVDYTIKGNTTESGKGRIIVESMSSSKLLEGSFKLDVLGDKIPISDIKINDIKVKDTKAWVEHRISDEITVKFGDAQLGYDYIIEGLDDLLVGDQVNMTGFVSVIAIGQWLIGGFLLQINENGSITTPFPPTDPTEPTDPKPEDRVNISDLQGKIININSMSTIQDAIAEVKKQIKTKSKWAVFGRDYTIAGNPQKDKVLQVKTTLTSKWITGSFTIDVKQIYDISKINITGAQVGHSIDAINGTIRDAIQALYSDAEMNKDYEVHGLENLLKDNEDQIIDMEGFVGVKSIEDNLTGAFLLQINENGSITKPIVPPTKPTDPNFKKQDISQLQGKITGINKDTTKEELNDQIYSKIRRLVEPEDAIFGWDYTIGGSPKNDKIIKVDAIDPSDLIFGSFTIDVERDIEDIIHISTIKEELQQILAEKEHATWTQSELQNEVDTKYGVGEITVQEIETSSRAWDEQHHKQDWKFIGNGLITNSYKYNGDVTLTHEWKETIDKTEDISTIQTALEEILKSRPAQAWTESELQTEVNTKYPLGGISVKKGGSSRASHPQSHNDPYIFSGDGNISNEHQYKGSITLTHSWTETIDDTINISTITTDLQAILNKRPTQAWTQSELQNEVDTKYNVGEITVQKIDTLTRASGVENRVHQYKFIGNGLTSNSYKYNGDVTLNHDWKETIDKTVHISTITNDLQAILNERSATTWTQSELQARVNTTYGIGHITVQKIDAFGRASDVVDRVNRYKFIGNGLITNSAKYNGDIKLIHNWKETIDDTVHISTIDDELQKILDHKEHAGWTTNDLQTKINEKYGTGEITVEEINSSSRAWDEQHHTQEWKFIGNGLISNSAKYNGDIILKHKWSIVINTTSPISQIQGELQHILDEKKHAGWTTNDLQTKINEKYGTGEITVEEINSSSRAWETQHHTQEWKFIGNGSVNNSYKYNSDVTLTHGWKETSDTTQPISTIQTALEEILKSRPAQAWTESELQTEVNTKYPLGGISVKKGGSSRASHPQSHNDPYIFSGDGNISNEHQYKGSITLTHSWTETIDDTINISTITTDLQAILNKRPTQAWTQSELQNEVDTKYNVGEITVQKIDTLTRASGVENRVHQYKFIGNGLTSNSYKYNGDVTLDHDWKETIDKTKNISTISNDLLVILNKRPTQAWSQSELQTEVDTKYGAGEITVAKIDALTRASGIENRKHQYQFIGNGLISNSYKYNSNVTLDHDWKETIDKTENISTISNDLQTILNKRPTQAWSQSELQTEVDTKYGAGEITVAKIDALTRASGVLDHTNQYKFIGNGSINNSYKYKGDVNLDHNWKETIDKTIHISTISNDLQAILNKRPTQVWTQSELQNEVDTKYNVGEIRVEKIESSNRATITKPYTQKWKFIGKGNIDNNFQYYGYITLDHNGSELITTNGDISHLKVQVKIGDTIGFAKKKVAEAIKNNVFSKAKEGTDYYFELNELVNLTGAWSAHDTDTFGKNGEAGVYTQGNELKGSFKLIVGTGPKPPVIDPPVDPPNPGNKINIDGLFVDAYIGETVGQAKRKVKQELSKRLGKDAVEGVDYEMKNSEITEFTSGNTDDNAVIDRAPLSANWYIYGKSDRISGKGKVRVSRDSNVKPPTGNDISNIKSELQSLLDSVPLGDKYKMEAEIQKKLDNNSKYSGIVVKLWRHDAKYFDFKGGTSQYTGEVSLLWNGNSNPGPNPGGGPIAKIKDELQRIVRSFTSASSMESLTANIRDAVNREFSGITTTYEFRNGIPRNWFIFTGDGNPWHGRIDIAWALPL</sequence>
<dbReference type="InterPro" id="IPR007880">
    <property type="entry name" value="Spiralin"/>
</dbReference>
<dbReference type="OrthoDB" id="393012at2"/>
<name>A0A2K8NTX3_9MOLU</name>
<gene>
    <name evidence="2" type="ORF">ELUMI_v1c02710</name>
</gene>
<evidence type="ECO:0000256" key="1">
    <source>
        <dbReference type="SAM" id="SignalP"/>
    </source>
</evidence>
<feature type="signal peptide" evidence="1">
    <location>
        <begin position="1"/>
        <end position="23"/>
    </location>
</feature>
<protein>
    <recommendedName>
        <fullName evidence="4">Lipoprotein</fullName>
    </recommendedName>
</protein>
<accession>A0A2K8NTX3</accession>
<organism evidence="2 3">
    <name type="scientific">Williamsoniiplasma luminosum</name>
    <dbReference type="NCBI Taxonomy" id="214888"/>
    <lineage>
        <taxon>Bacteria</taxon>
        <taxon>Bacillati</taxon>
        <taxon>Mycoplasmatota</taxon>
        <taxon>Mollicutes</taxon>
        <taxon>Entomoplasmatales</taxon>
        <taxon>Williamsoniiplasma</taxon>
    </lineage>
</organism>
<keyword evidence="1" id="KW-0732">Signal</keyword>
<proteinExistence type="predicted"/>
<keyword evidence="3" id="KW-1185">Reference proteome</keyword>
<dbReference type="Proteomes" id="UP000232063">
    <property type="component" value="Chromosome"/>
</dbReference>
<evidence type="ECO:0000313" key="2">
    <source>
        <dbReference type="EMBL" id="ATZ16996.1"/>
    </source>
</evidence>
<dbReference type="EMBL" id="CP024963">
    <property type="protein sequence ID" value="ATZ16996.1"/>
    <property type="molecule type" value="Genomic_DNA"/>
</dbReference>
<dbReference type="Pfam" id="PF05215">
    <property type="entry name" value="Spiralin"/>
    <property type="match status" value="6"/>
</dbReference>